<dbReference type="Pfam" id="PF01232">
    <property type="entry name" value="Mannitol_dh"/>
    <property type="match status" value="1"/>
</dbReference>
<evidence type="ECO:0000256" key="1">
    <source>
        <dbReference type="ARBA" id="ARBA00023002"/>
    </source>
</evidence>
<dbReference type="AlphaFoldDB" id="A0A382YL03"/>
<name>A0A382YL03_9ZZZZ</name>
<organism evidence="3">
    <name type="scientific">marine metagenome</name>
    <dbReference type="NCBI Taxonomy" id="408172"/>
    <lineage>
        <taxon>unclassified sequences</taxon>
        <taxon>metagenomes</taxon>
        <taxon>ecological metagenomes</taxon>
    </lineage>
</organism>
<feature type="non-terminal residue" evidence="3">
    <location>
        <position position="187"/>
    </location>
</feature>
<reference evidence="3" key="1">
    <citation type="submission" date="2018-05" db="EMBL/GenBank/DDBJ databases">
        <authorList>
            <person name="Lanie J.A."/>
            <person name="Ng W.-L."/>
            <person name="Kazmierczak K.M."/>
            <person name="Andrzejewski T.M."/>
            <person name="Davidsen T.M."/>
            <person name="Wayne K.J."/>
            <person name="Tettelin H."/>
            <person name="Glass J.I."/>
            <person name="Rusch D."/>
            <person name="Podicherti R."/>
            <person name="Tsui H.-C.T."/>
            <person name="Winkler M.E."/>
        </authorList>
    </citation>
    <scope>NUCLEOTIDE SEQUENCE</scope>
</reference>
<dbReference type="InterPro" id="IPR036291">
    <property type="entry name" value="NAD(P)-bd_dom_sf"/>
</dbReference>
<dbReference type="InterPro" id="IPR013131">
    <property type="entry name" value="Mannitol_DH_N"/>
</dbReference>
<keyword evidence="1" id="KW-0560">Oxidoreductase</keyword>
<protein>
    <recommendedName>
        <fullName evidence="2">Mannitol dehydrogenase N-terminal domain-containing protein</fullName>
    </recommendedName>
</protein>
<dbReference type="Gene3D" id="3.40.50.720">
    <property type="entry name" value="NAD(P)-binding Rossmann-like Domain"/>
    <property type="match status" value="1"/>
</dbReference>
<dbReference type="EMBL" id="UINC01176720">
    <property type="protein sequence ID" value="SVD83977.1"/>
    <property type="molecule type" value="Genomic_DNA"/>
</dbReference>
<dbReference type="SUPFAM" id="SSF51735">
    <property type="entry name" value="NAD(P)-binding Rossmann-fold domains"/>
    <property type="match status" value="1"/>
</dbReference>
<proteinExistence type="predicted"/>
<accession>A0A382YL03</accession>
<dbReference type="GO" id="GO:0016491">
    <property type="term" value="F:oxidoreductase activity"/>
    <property type="evidence" value="ECO:0007669"/>
    <property type="project" value="UniProtKB-KW"/>
</dbReference>
<sequence length="187" mass="21138">MNKSVLIYGAGAIGRGFLAPLLQKYNLEISFADKDEKLITELKSRKQYKAAITGSDAYEFVDVPVKDSFFHTEEKNIEQYDLVFSCVGPANCYDLSEDFKRARTLISCENDLSTVKGLQELSGNRNIYFGIPDVITSNTAPPELLKQDPLMTVTERGVLVLEKGNYQLPDEILHVGYEDLQMHWMCK</sequence>
<feature type="domain" description="Mannitol dehydrogenase N-terminal" evidence="2">
    <location>
        <begin position="5"/>
        <end position="57"/>
    </location>
</feature>
<gene>
    <name evidence="3" type="ORF">METZ01_LOCUS436831</name>
</gene>
<evidence type="ECO:0000313" key="3">
    <source>
        <dbReference type="EMBL" id="SVD83977.1"/>
    </source>
</evidence>
<evidence type="ECO:0000259" key="2">
    <source>
        <dbReference type="Pfam" id="PF01232"/>
    </source>
</evidence>